<gene>
    <name evidence="6" type="ORF">BC936DRAFT_138275</name>
</gene>
<dbReference type="PANTHER" id="PTHR24161">
    <property type="entry name" value="ANK_REP_REGION DOMAIN-CONTAINING PROTEIN-RELATED"/>
    <property type="match status" value="1"/>
</dbReference>
<dbReference type="PANTHER" id="PTHR24161:SF85">
    <property type="entry name" value="PALMITOYLTRANSFERASE HIP14"/>
    <property type="match status" value="1"/>
</dbReference>
<keyword evidence="2" id="KW-0677">Repeat</keyword>
<dbReference type="OrthoDB" id="660555at2759"/>
<evidence type="ECO:0000313" key="6">
    <source>
        <dbReference type="EMBL" id="RUP50645.1"/>
    </source>
</evidence>
<protein>
    <recommendedName>
        <fullName evidence="1">protein S-acyltransferase</fullName>
        <ecNumber evidence="1">2.3.1.225</ecNumber>
    </recommendedName>
</protein>
<dbReference type="EC" id="2.3.1.225" evidence="1"/>
<evidence type="ECO:0000256" key="1">
    <source>
        <dbReference type="ARBA" id="ARBA00012210"/>
    </source>
</evidence>
<comment type="caution">
    <text evidence="6">The sequence shown here is derived from an EMBL/GenBank/DDBJ whole genome shotgun (WGS) entry which is preliminary data.</text>
</comment>
<sequence length="111" mass="12006">MSKAKPRHTKTAAQQVAASGTDNERHVACGCTLSQWGVFLENIEVKKALAGIAEDTGPHENVKEIESRTPLHWAASAGYDEVVRLFVFKFGMDANVKSKGGVTPLHLAAKF</sequence>
<evidence type="ECO:0000256" key="4">
    <source>
        <dbReference type="PROSITE-ProRule" id="PRU00023"/>
    </source>
</evidence>
<name>A0A433DIM9_9FUNG</name>
<feature type="repeat" description="ANK" evidence="4">
    <location>
        <begin position="66"/>
        <end position="99"/>
    </location>
</feature>
<evidence type="ECO:0000256" key="5">
    <source>
        <dbReference type="SAM" id="MobiDB-lite"/>
    </source>
</evidence>
<feature type="compositionally biased region" description="Polar residues" evidence="5">
    <location>
        <begin position="11"/>
        <end position="21"/>
    </location>
</feature>
<dbReference type="InterPro" id="IPR002110">
    <property type="entry name" value="Ankyrin_rpt"/>
</dbReference>
<evidence type="ECO:0000313" key="7">
    <source>
        <dbReference type="Proteomes" id="UP000268093"/>
    </source>
</evidence>
<dbReference type="Pfam" id="PF12796">
    <property type="entry name" value="Ank_2"/>
    <property type="match status" value="1"/>
</dbReference>
<reference evidence="6 7" key="1">
    <citation type="journal article" date="2018" name="New Phytol.">
        <title>Phylogenomics of Endogonaceae and evolution of mycorrhizas within Mucoromycota.</title>
        <authorList>
            <person name="Chang Y."/>
            <person name="Desiro A."/>
            <person name="Na H."/>
            <person name="Sandor L."/>
            <person name="Lipzen A."/>
            <person name="Clum A."/>
            <person name="Barry K."/>
            <person name="Grigoriev I.V."/>
            <person name="Martin F.M."/>
            <person name="Stajich J.E."/>
            <person name="Smith M.E."/>
            <person name="Bonito G."/>
            <person name="Spatafora J.W."/>
        </authorList>
    </citation>
    <scope>NUCLEOTIDE SEQUENCE [LARGE SCALE GENOMIC DNA]</scope>
    <source>
        <strain evidence="6 7">GMNB39</strain>
    </source>
</reference>
<dbReference type="SUPFAM" id="SSF48403">
    <property type="entry name" value="Ankyrin repeat"/>
    <property type="match status" value="1"/>
</dbReference>
<feature type="compositionally biased region" description="Basic residues" evidence="5">
    <location>
        <begin position="1"/>
        <end position="10"/>
    </location>
</feature>
<proteinExistence type="predicted"/>
<organism evidence="6 7">
    <name type="scientific">Jimgerdemannia flammicorona</name>
    <dbReference type="NCBI Taxonomy" id="994334"/>
    <lineage>
        <taxon>Eukaryota</taxon>
        <taxon>Fungi</taxon>
        <taxon>Fungi incertae sedis</taxon>
        <taxon>Mucoromycota</taxon>
        <taxon>Mucoromycotina</taxon>
        <taxon>Endogonomycetes</taxon>
        <taxon>Endogonales</taxon>
        <taxon>Endogonaceae</taxon>
        <taxon>Jimgerdemannia</taxon>
    </lineage>
</organism>
<dbReference type="AlphaFoldDB" id="A0A433DIM9"/>
<dbReference type="InterPro" id="IPR036770">
    <property type="entry name" value="Ankyrin_rpt-contain_sf"/>
</dbReference>
<dbReference type="EMBL" id="RBNI01001284">
    <property type="protein sequence ID" value="RUP50645.1"/>
    <property type="molecule type" value="Genomic_DNA"/>
</dbReference>
<feature type="non-terminal residue" evidence="6">
    <location>
        <position position="111"/>
    </location>
</feature>
<feature type="region of interest" description="Disordered" evidence="5">
    <location>
        <begin position="1"/>
        <end position="21"/>
    </location>
</feature>
<dbReference type="PROSITE" id="PS50088">
    <property type="entry name" value="ANK_REPEAT"/>
    <property type="match status" value="1"/>
</dbReference>
<dbReference type="Proteomes" id="UP000268093">
    <property type="component" value="Unassembled WGS sequence"/>
</dbReference>
<dbReference type="GO" id="GO:0019706">
    <property type="term" value="F:protein-cysteine S-palmitoyltransferase activity"/>
    <property type="evidence" value="ECO:0007669"/>
    <property type="project" value="UniProtKB-EC"/>
</dbReference>
<keyword evidence="7" id="KW-1185">Reference proteome</keyword>
<evidence type="ECO:0000256" key="3">
    <source>
        <dbReference type="ARBA" id="ARBA00023043"/>
    </source>
</evidence>
<dbReference type="Gene3D" id="1.25.40.20">
    <property type="entry name" value="Ankyrin repeat-containing domain"/>
    <property type="match status" value="1"/>
</dbReference>
<dbReference type="PROSITE" id="PS50297">
    <property type="entry name" value="ANK_REP_REGION"/>
    <property type="match status" value="1"/>
</dbReference>
<keyword evidence="3 4" id="KW-0040">ANK repeat</keyword>
<accession>A0A433DIM9</accession>
<evidence type="ECO:0000256" key="2">
    <source>
        <dbReference type="ARBA" id="ARBA00022737"/>
    </source>
</evidence>